<keyword evidence="1" id="KW-0812">Transmembrane</keyword>
<comment type="caution">
    <text evidence="2">The sequence shown here is derived from an EMBL/GenBank/DDBJ whole genome shotgun (WGS) entry which is preliminary data.</text>
</comment>
<gene>
    <name evidence="2" type="ORF">GOODEAATRI_028496</name>
</gene>
<evidence type="ECO:0000313" key="3">
    <source>
        <dbReference type="Proteomes" id="UP001476798"/>
    </source>
</evidence>
<sequence>MFETLSNHQIQQGLFEIIGFLSSNFIHFSGLAAKGFCLLSQSVGYVHGQDLIEVSCKILCCSIRVYICFFCSKSCLFLLFLSFGPILSGATSVLSIKSPLK</sequence>
<reference evidence="2 3" key="1">
    <citation type="submission" date="2021-06" db="EMBL/GenBank/DDBJ databases">
        <authorList>
            <person name="Palmer J.M."/>
        </authorList>
    </citation>
    <scope>NUCLEOTIDE SEQUENCE [LARGE SCALE GENOMIC DNA]</scope>
    <source>
        <strain evidence="2 3">GA_2019</strain>
        <tissue evidence="2">Muscle</tissue>
    </source>
</reference>
<accession>A0ABV0NHN2</accession>
<name>A0ABV0NHN2_9TELE</name>
<dbReference type="Proteomes" id="UP001476798">
    <property type="component" value="Unassembled WGS sequence"/>
</dbReference>
<feature type="transmembrane region" description="Helical" evidence="1">
    <location>
        <begin position="76"/>
        <end position="96"/>
    </location>
</feature>
<proteinExistence type="predicted"/>
<dbReference type="EMBL" id="JAHRIO010033950">
    <property type="protein sequence ID" value="MEQ2169752.1"/>
    <property type="molecule type" value="Genomic_DNA"/>
</dbReference>
<organism evidence="2 3">
    <name type="scientific">Goodea atripinnis</name>
    <dbReference type="NCBI Taxonomy" id="208336"/>
    <lineage>
        <taxon>Eukaryota</taxon>
        <taxon>Metazoa</taxon>
        <taxon>Chordata</taxon>
        <taxon>Craniata</taxon>
        <taxon>Vertebrata</taxon>
        <taxon>Euteleostomi</taxon>
        <taxon>Actinopterygii</taxon>
        <taxon>Neopterygii</taxon>
        <taxon>Teleostei</taxon>
        <taxon>Neoteleostei</taxon>
        <taxon>Acanthomorphata</taxon>
        <taxon>Ovalentaria</taxon>
        <taxon>Atherinomorphae</taxon>
        <taxon>Cyprinodontiformes</taxon>
        <taxon>Goodeidae</taxon>
        <taxon>Goodea</taxon>
    </lineage>
</organism>
<keyword evidence="1" id="KW-0472">Membrane</keyword>
<evidence type="ECO:0000256" key="1">
    <source>
        <dbReference type="SAM" id="Phobius"/>
    </source>
</evidence>
<keyword evidence="1" id="KW-1133">Transmembrane helix</keyword>
<keyword evidence="3" id="KW-1185">Reference proteome</keyword>
<protein>
    <submittedName>
        <fullName evidence="2">Uncharacterized protein</fullName>
    </submittedName>
</protein>
<evidence type="ECO:0000313" key="2">
    <source>
        <dbReference type="EMBL" id="MEQ2169752.1"/>
    </source>
</evidence>